<dbReference type="Proteomes" id="UP001144280">
    <property type="component" value="Unassembled WGS sequence"/>
</dbReference>
<dbReference type="PANTHER" id="PTHR41287">
    <property type="match status" value="1"/>
</dbReference>
<comment type="caution">
    <text evidence="1">The sequence shown here is derived from an EMBL/GenBank/DDBJ whole genome shotgun (WGS) entry which is preliminary data.</text>
</comment>
<dbReference type="InterPro" id="IPR005021">
    <property type="entry name" value="Terminase_largesu-like"/>
</dbReference>
<evidence type="ECO:0000313" key="2">
    <source>
        <dbReference type="Proteomes" id="UP001144280"/>
    </source>
</evidence>
<protein>
    <recommendedName>
        <fullName evidence="3">Terminase</fullName>
    </recommendedName>
</protein>
<evidence type="ECO:0000313" key="1">
    <source>
        <dbReference type="EMBL" id="GLI00317.1"/>
    </source>
</evidence>
<dbReference type="Gene3D" id="3.40.50.300">
    <property type="entry name" value="P-loop containing nucleotide triphosphate hydrolases"/>
    <property type="match status" value="1"/>
</dbReference>
<reference evidence="1" key="1">
    <citation type="submission" date="2022-12" db="EMBL/GenBank/DDBJ databases">
        <title>New Phytohabitans aurantiacus sp. RD004123 nov., an actinomycete isolated from soil.</title>
        <authorList>
            <person name="Triningsih D.W."/>
            <person name="Harunari E."/>
            <person name="Igarashi Y."/>
        </authorList>
    </citation>
    <scope>NUCLEOTIDE SEQUENCE</scope>
    <source>
        <strain evidence="1">RD004123</strain>
    </source>
</reference>
<keyword evidence="2" id="KW-1185">Reference proteome</keyword>
<organism evidence="1 2">
    <name type="scientific">Phytohabitans aurantiacus</name>
    <dbReference type="NCBI Taxonomy" id="3016789"/>
    <lineage>
        <taxon>Bacteria</taxon>
        <taxon>Bacillati</taxon>
        <taxon>Actinomycetota</taxon>
        <taxon>Actinomycetes</taxon>
        <taxon>Micromonosporales</taxon>
        <taxon>Micromonosporaceae</taxon>
    </lineage>
</organism>
<evidence type="ECO:0008006" key="3">
    <source>
        <dbReference type="Google" id="ProtNLM"/>
    </source>
</evidence>
<proteinExistence type="predicted"/>
<dbReference type="InterPro" id="IPR027417">
    <property type="entry name" value="P-loop_NTPase"/>
</dbReference>
<dbReference type="EMBL" id="BSDI01000032">
    <property type="protein sequence ID" value="GLI00317.1"/>
    <property type="molecule type" value="Genomic_DNA"/>
</dbReference>
<accession>A0ABQ5R0I0</accession>
<sequence length="510" mass="54919">MTSYASDGPLGSTLPRLATPPLVTGPPGGCECGCALTPATSYGFDVIDFARDVVDLPLDPWEELAVIHGGELLPDGRPRFRVLLILVARQNGKTTLAKVLVLYWMFVEIVGAVLNTSTDRSYAKRFWVACCELAKSNRWLAEHLGPDAIRKTISEESLTTLDGAELTFAANNGRAGRSMTLARWLCDELREHLSFDTWDSATNAQNAVPHAQTVCISNQGSDLSVVLDSIRDSALQFIETGVGDRRVGLLEWSAPDGADPTDLEALAAANPNLGRRLDPDALLGAAMRAKRAGGIELAGFRTEVLCQRVRLLDPAIDPDAWAALGVDEPVDLAEHRQQVALCFDVSLDSLHATLVAAAVVDGLVWVDAVAAWEGPNCTKLLRTELPDIVKRVKPRAVGWFPTGPAAAVAADLADRGHRGWPPRRVVVEEIRGEVTQVTMGLAEQVQARQLRHSRDQLLTAHIGGAQRLWRGDAWVFTRRGAGQIDGAYAVAGAVHLARTLPPAPPPLTVA</sequence>
<gene>
    <name evidence="1" type="ORF">Pa4123_55930</name>
</gene>
<dbReference type="PANTHER" id="PTHR41287:SF1">
    <property type="entry name" value="PROTEIN YMFN"/>
    <property type="match status" value="1"/>
</dbReference>
<name>A0ABQ5R0I0_9ACTN</name>